<evidence type="ECO:0000313" key="6">
    <source>
        <dbReference type="EMBL" id="ETX15182.1"/>
    </source>
</evidence>
<evidence type="ECO:0000256" key="3">
    <source>
        <dbReference type="ARBA" id="ARBA00022741"/>
    </source>
</evidence>
<dbReference type="OrthoDB" id="9795390at2"/>
<evidence type="ECO:0000256" key="1">
    <source>
        <dbReference type="ARBA" id="ARBA00009670"/>
    </source>
</evidence>
<protein>
    <submittedName>
        <fullName evidence="6">Ubiquinol-cytochrome C reductase</fullName>
    </submittedName>
</protein>
<evidence type="ECO:0000259" key="5">
    <source>
        <dbReference type="Pfam" id="PF03109"/>
    </source>
</evidence>
<dbReference type="CDD" id="cd13970">
    <property type="entry name" value="ABC1_ADCK3"/>
    <property type="match status" value="1"/>
</dbReference>
<dbReference type="Proteomes" id="UP000022447">
    <property type="component" value="Unassembled WGS sequence"/>
</dbReference>
<dbReference type="PANTHER" id="PTHR43851">
    <property type="match status" value="1"/>
</dbReference>
<reference evidence="6 7" key="1">
    <citation type="submission" date="2014-01" db="EMBL/GenBank/DDBJ databases">
        <title>Roseivivax halodurans JCM 10272 Genome Sequencing.</title>
        <authorList>
            <person name="Lai Q."/>
            <person name="Li G."/>
            <person name="Shao Z."/>
        </authorList>
    </citation>
    <scope>NUCLEOTIDE SEQUENCE [LARGE SCALE GENOMIC DNA]</scope>
    <source>
        <strain evidence="6 7">JCM 10272</strain>
    </source>
</reference>
<dbReference type="eggNOG" id="COG0661">
    <property type="taxonomic scope" value="Bacteria"/>
</dbReference>
<dbReference type="Pfam" id="PF03109">
    <property type="entry name" value="ABC1"/>
    <property type="match status" value="1"/>
</dbReference>
<dbReference type="InterPro" id="IPR004147">
    <property type="entry name" value="ABC1_dom"/>
</dbReference>
<gene>
    <name evidence="6" type="ORF">OCH239_18035</name>
</gene>
<keyword evidence="3" id="KW-0547">Nucleotide-binding</keyword>
<comment type="caution">
    <text evidence="6">The sequence shown here is derived from an EMBL/GenBank/DDBJ whole genome shotgun (WGS) entry which is preliminary data.</text>
</comment>
<keyword evidence="7" id="KW-1185">Reference proteome</keyword>
<dbReference type="GO" id="GO:0005524">
    <property type="term" value="F:ATP binding"/>
    <property type="evidence" value="ECO:0007669"/>
    <property type="project" value="UniProtKB-KW"/>
</dbReference>
<dbReference type="PATRIC" id="fig|1449350.3.peg.1611"/>
<evidence type="ECO:0000313" key="7">
    <source>
        <dbReference type="Proteomes" id="UP000022447"/>
    </source>
</evidence>
<dbReference type="GO" id="GO:0006744">
    <property type="term" value="P:ubiquinone biosynthetic process"/>
    <property type="evidence" value="ECO:0007669"/>
    <property type="project" value="TreeGrafter"/>
</dbReference>
<dbReference type="PANTHER" id="PTHR43851:SF3">
    <property type="entry name" value="COENZYME Q8"/>
    <property type="match status" value="1"/>
</dbReference>
<comment type="similarity">
    <text evidence="1">Belongs to the protein kinase superfamily. ADCK protein kinase family.</text>
</comment>
<dbReference type="EMBL" id="JALZ01000006">
    <property type="protein sequence ID" value="ETX15182.1"/>
    <property type="molecule type" value="Genomic_DNA"/>
</dbReference>
<evidence type="ECO:0000256" key="4">
    <source>
        <dbReference type="ARBA" id="ARBA00022840"/>
    </source>
</evidence>
<dbReference type="InterPro" id="IPR034646">
    <property type="entry name" value="ADCK3_dom"/>
</dbReference>
<feature type="domain" description="ABC1 atypical kinase-like" evidence="5">
    <location>
        <begin position="102"/>
        <end position="341"/>
    </location>
</feature>
<accession>X7EGX0</accession>
<proteinExistence type="inferred from homology"/>
<keyword evidence="4" id="KW-0067">ATP-binding</keyword>
<dbReference type="AlphaFoldDB" id="X7EGX0"/>
<sequence>MSDRDRYLSRPLPVPSRRLGRLVRIGGLTGGLVGRAAWVGAGELARGRRPDFERLMLTPANAARVTVELARMRGAAMKLGQLISMEAGEYLAPELSEILASLRSEAHAMPGPQLKKVLADNLGRDFLKRFRKFDVTPIAAASIGQVHRAVTKDGAELAIKVQYPGVRESIDSDIANLGAVIRWSGLVPRGLDLAPLLEDARSQLHEEADYAAEAESMTRFADLLEGDAHFAVPRPHPELCTRDVLAMEFMPGIPVERMTSAPQKLRDGIAERLIALLLRELFEFRLIQTDPNFANYRYDETEGRIVLLDFGATRSYPEPLVEDFRALLRAGLAEDRCAMQEAATRIGYLNSDLPPARLSVLLEMMEMCFAPLRQTSPFDFGASDLPRRLTEAGIALGRDREIVPVPPTDALFLQRKVAGIYLLSARLGARVALRPLVAPYV</sequence>
<organism evidence="6 7">
    <name type="scientific">Roseivivax halodurans JCM 10272</name>
    <dbReference type="NCBI Taxonomy" id="1449350"/>
    <lineage>
        <taxon>Bacteria</taxon>
        <taxon>Pseudomonadati</taxon>
        <taxon>Pseudomonadota</taxon>
        <taxon>Alphaproteobacteria</taxon>
        <taxon>Rhodobacterales</taxon>
        <taxon>Roseobacteraceae</taxon>
        <taxon>Roseivivax</taxon>
    </lineage>
</organism>
<name>X7EGX0_9RHOB</name>
<dbReference type="GO" id="GO:0016740">
    <property type="term" value="F:transferase activity"/>
    <property type="evidence" value="ECO:0007669"/>
    <property type="project" value="UniProtKB-KW"/>
</dbReference>
<evidence type="ECO:0000256" key="2">
    <source>
        <dbReference type="ARBA" id="ARBA00022679"/>
    </source>
</evidence>
<dbReference type="InterPro" id="IPR011009">
    <property type="entry name" value="Kinase-like_dom_sf"/>
</dbReference>
<dbReference type="InterPro" id="IPR051409">
    <property type="entry name" value="Atypical_kinase_ADCK"/>
</dbReference>
<dbReference type="SUPFAM" id="SSF56112">
    <property type="entry name" value="Protein kinase-like (PK-like)"/>
    <property type="match status" value="1"/>
</dbReference>
<dbReference type="RefSeq" id="WP_037260663.1">
    <property type="nucleotide sequence ID" value="NZ_JALZ01000006.1"/>
</dbReference>
<dbReference type="STRING" id="1449350.OCH239_18035"/>
<keyword evidence="2" id="KW-0808">Transferase</keyword>